<dbReference type="Gene3D" id="3.60.10.10">
    <property type="entry name" value="Endonuclease/exonuclease/phosphatase"/>
    <property type="match status" value="1"/>
</dbReference>
<keyword evidence="2" id="KW-0548">Nucleotidyltransferase</keyword>
<keyword evidence="3" id="KW-1185">Reference proteome</keyword>
<feature type="compositionally biased region" description="Polar residues" evidence="1">
    <location>
        <begin position="268"/>
        <end position="280"/>
    </location>
</feature>
<dbReference type="InterPro" id="IPR036691">
    <property type="entry name" value="Endo/exonu/phosph_ase_sf"/>
</dbReference>
<gene>
    <name evidence="2" type="ORF">CTI12_AA323440</name>
</gene>
<feature type="region of interest" description="Disordered" evidence="1">
    <location>
        <begin position="224"/>
        <end position="245"/>
    </location>
</feature>
<dbReference type="EMBL" id="PKPP01003955">
    <property type="protein sequence ID" value="PWA66826.1"/>
    <property type="molecule type" value="Genomic_DNA"/>
</dbReference>
<keyword evidence="2" id="KW-0808">Transferase</keyword>
<dbReference type="PANTHER" id="PTHR33710">
    <property type="entry name" value="BNAC02G09200D PROTEIN"/>
    <property type="match status" value="1"/>
</dbReference>
<evidence type="ECO:0000313" key="2">
    <source>
        <dbReference type="EMBL" id="PWA66826.1"/>
    </source>
</evidence>
<dbReference type="AlphaFoldDB" id="A0A2U1N033"/>
<evidence type="ECO:0000313" key="3">
    <source>
        <dbReference type="Proteomes" id="UP000245207"/>
    </source>
</evidence>
<dbReference type="STRING" id="35608.A0A2U1N033"/>
<protein>
    <submittedName>
        <fullName evidence="2">RNA-directed DNA polymerase, eukaryota, Reverse transcriptase zinc-binding domain protein</fullName>
    </submittedName>
</protein>
<feature type="region of interest" description="Disordered" evidence="1">
    <location>
        <begin position="1"/>
        <end position="36"/>
    </location>
</feature>
<feature type="region of interest" description="Disordered" evidence="1">
    <location>
        <begin position="267"/>
        <end position="324"/>
    </location>
</feature>
<dbReference type="Proteomes" id="UP000245207">
    <property type="component" value="Unassembled WGS sequence"/>
</dbReference>
<dbReference type="PANTHER" id="PTHR33710:SF86">
    <property type="entry name" value="VIRAL MOVEMENT PROTEIN"/>
    <property type="match status" value="1"/>
</dbReference>
<keyword evidence="2" id="KW-0695">RNA-directed DNA polymerase</keyword>
<dbReference type="SUPFAM" id="SSF56219">
    <property type="entry name" value="DNase I-like"/>
    <property type="match status" value="1"/>
</dbReference>
<feature type="compositionally biased region" description="Basic and acidic residues" evidence="1">
    <location>
        <begin position="1"/>
        <end position="25"/>
    </location>
</feature>
<dbReference type="GO" id="GO:0003964">
    <property type="term" value="F:RNA-directed DNA polymerase activity"/>
    <property type="evidence" value="ECO:0007669"/>
    <property type="project" value="UniProtKB-KW"/>
</dbReference>
<organism evidence="2 3">
    <name type="scientific">Artemisia annua</name>
    <name type="common">Sweet wormwood</name>
    <dbReference type="NCBI Taxonomy" id="35608"/>
    <lineage>
        <taxon>Eukaryota</taxon>
        <taxon>Viridiplantae</taxon>
        <taxon>Streptophyta</taxon>
        <taxon>Embryophyta</taxon>
        <taxon>Tracheophyta</taxon>
        <taxon>Spermatophyta</taxon>
        <taxon>Magnoliopsida</taxon>
        <taxon>eudicotyledons</taxon>
        <taxon>Gunneridae</taxon>
        <taxon>Pentapetalae</taxon>
        <taxon>asterids</taxon>
        <taxon>campanulids</taxon>
        <taxon>Asterales</taxon>
        <taxon>Asteraceae</taxon>
        <taxon>Asteroideae</taxon>
        <taxon>Anthemideae</taxon>
        <taxon>Artemisiinae</taxon>
        <taxon>Artemisia</taxon>
    </lineage>
</organism>
<comment type="caution">
    <text evidence="2">The sequence shown here is derived from an EMBL/GenBank/DDBJ whole genome shotgun (WGS) entry which is preliminary data.</text>
</comment>
<accession>A0A2U1N033</accession>
<reference evidence="2 3" key="1">
    <citation type="journal article" date="2018" name="Mol. Plant">
        <title>The genome of Artemisia annua provides insight into the evolution of Asteraceae family and artemisinin biosynthesis.</title>
        <authorList>
            <person name="Shen Q."/>
            <person name="Zhang L."/>
            <person name="Liao Z."/>
            <person name="Wang S."/>
            <person name="Yan T."/>
            <person name="Shi P."/>
            <person name="Liu M."/>
            <person name="Fu X."/>
            <person name="Pan Q."/>
            <person name="Wang Y."/>
            <person name="Lv Z."/>
            <person name="Lu X."/>
            <person name="Zhang F."/>
            <person name="Jiang W."/>
            <person name="Ma Y."/>
            <person name="Chen M."/>
            <person name="Hao X."/>
            <person name="Li L."/>
            <person name="Tang Y."/>
            <person name="Lv G."/>
            <person name="Zhou Y."/>
            <person name="Sun X."/>
            <person name="Brodelius P.E."/>
            <person name="Rose J.K.C."/>
            <person name="Tang K."/>
        </authorList>
    </citation>
    <scope>NUCLEOTIDE SEQUENCE [LARGE SCALE GENOMIC DNA]</scope>
    <source>
        <strain evidence="3">cv. Huhao1</strain>
        <tissue evidence="2">Leaf</tissue>
    </source>
</reference>
<sequence length="650" mass="71285">MKYVDRVGVKGSSNKDKEGVSRGKDGSSSNLLKDAPTLKSILRKPVRNVAAKVGVSTSDVTKVPVSSGVTEGVSSMAGVSGNVDVHESYPTEDSFRCMVAADKDNVTAELHSNVVNSGLQDVETHLNVLDEGNGKGPAGENVSMQTTKTTKDNAPHSDPNPLNGVNVSMDSDKSNTFEANVSSAPKTVSKTISFADMVKESSGKKEVKVSELVNNEYKPVVNDDGFTTVHRGNGKGKQTGPRHVDGVKFQKPKVSFYYRPVRTHADGASTSQVNAGTSKALSDPKPNVPNDQVVDKGKTPQMAPNVSRNDASKDQPVKEGNGNKRYFNDNIDLVSLRNTYDVLQNDVYGVNDDNLSADQEGSKLAVSSCIIAHGYKGDAIPTKKEVNGIRNDCFYLVMLVAVDVLCSGFYNWVGSSTGFGSIGVRVGWDGTGGGCMIYCMAGLLWSNLNLHKVYVRNRPWCLLGDFNSALNLEDTLVGASTIDIAMREFRECVDEIEMFDVNHSGLQFTWNQKPRGLDGTLKKIDRIMSNLGFSDLFLGAHAIFQPYRISDHSPAILTIPTSIAFKPRPFKFSNIIVQNSQFKSRVKECWDTNISGFYMYRVVRKLKLLKKPMRKLLHNEGNIHDRVIKLRHELDVVQYCLHRSLCITII</sequence>
<evidence type="ECO:0000256" key="1">
    <source>
        <dbReference type="SAM" id="MobiDB-lite"/>
    </source>
</evidence>
<proteinExistence type="predicted"/>
<name>A0A2U1N033_ARTAN</name>
<dbReference type="OrthoDB" id="1932741at2759"/>